<dbReference type="Proteomes" id="UP000826725">
    <property type="component" value="Chromosome"/>
</dbReference>
<organism evidence="1 2">
    <name type="scientific">Desulfomarina profundi</name>
    <dbReference type="NCBI Taxonomy" id="2772557"/>
    <lineage>
        <taxon>Bacteria</taxon>
        <taxon>Pseudomonadati</taxon>
        <taxon>Thermodesulfobacteriota</taxon>
        <taxon>Desulfobulbia</taxon>
        <taxon>Desulfobulbales</taxon>
        <taxon>Desulfobulbaceae</taxon>
        <taxon>Desulfomarina</taxon>
    </lineage>
</organism>
<gene>
    <name evidence="1" type="ORF">DGMP_00150</name>
</gene>
<keyword evidence="2" id="KW-1185">Reference proteome</keyword>
<dbReference type="KEGG" id="dbk:DGMP_00150"/>
<proteinExistence type="predicted"/>
<dbReference type="AlphaFoldDB" id="A0A8D5FD26"/>
<evidence type="ECO:0000313" key="1">
    <source>
        <dbReference type="EMBL" id="BCL59322.1"/>
    </source>
</evidence>
<evidence type="ECO:0000313" key="2">
    <source>
        <dbReference type="Proteomes" id="UP000826725"/>
    </source>
</evidence>
<sequence length="62" mass="6834">MYLVGIEGHRFDQLGAEMSDEVAAAIDPAMGQVLDLLSPISSEFRRRQVQSFSESSLTCSKQ</sequence>
<accession>A0A8D5FD26</accession>
<reference evidence="1" key="1">
    <citation type="submission" date="2020-09" db="EMBL/GenBank/DDBJ databases">
        <title>Desulfogranum mesoprofundum gen. nov., sp. nov., a novel mesophilic, sulfate-reducing chemolithoautotroph isolated from a deep-sea hydrothermal vent chimney in the Suiyo Seamount.</title>
        <authorList>
            <person name="Hashimoto Y."/>
            <person name="Nakagawa S."/>
        </authorList>
    </citation>
    <scope>NUCLEOTIDE SEQUENCE</scope>
    <source>
        <strain evidence="1">KT2</strain>
    </source>
</reference>
<protein>
    <submittedName>
        <fullName evidence="1">Uncharacterized protein</fullName>
    </submittedName>
</protein>
<name>A0A8D5FD26_9BACT</name>
<dbReference type="EMBL" id="AP024086">
    <property type="protein sequence ID" value="BCL59322.1"/>
    <property type="molecule type" value="Genomic_DNA"/>
</dbReference>